<protein>
    <recommendedName>
        <fullName evidence="1">DRBM domain-containing protein</fullName>
    </recommendedName>
</protein>
<evidence type="ECO:0000313" key="2">
    <source>
        <dbReference type="EMBL" id="PPQ72473.1"/>
    </source>
</evidence>
<evidence type="ECO:0000313" key="3">
    <source>
        <dbReference type="Proteomes" id="UP000284842"/>
    </source>
</evidence>
<dbReference type="InParanoid" id="A0A409W1X7"/>
<gene>
    <name evidence="2" type="ORF">CVT24_003097</name>
</gene>
<accession>A0A409W1X7</accession>
<dbReference type="Proteomes" id="UP000284842">
    <property type="component" value="Unassembled WGS sequence"/>
</dbReference>
<organism evidence="2 3">
    <name type="scientific">Panaeolus cyanescens</name>
    <dbReference type="NCBI Taxonomy" id="181874"/>
    <lineage>
        <taxon>Eukaryota</taxon>
        <taxon>Fungi</taxon>
        <taxon>Dikarya</taxon>
        <taxon>Basidiomycota</taxon>
        <taxon>Agaricomycotina</taxon>
        <taxon>Agaricomycetes</taxon>
        <taxon>Agaricomycetidae</taxon>
        <taxon>Agaricales</taxon>
        <taxon>Agaricineae</taxon>
        <taxon>Galeropsidaceae</taxon>
        <taxon>Panaeolus</taxon>
    </lineage>
</organism>
<sequence length="83" mass="8925">MSKRGTSRLNTYLSSLGTEALASLSWSENESRVAPPNERWTCICKIHGIERGRGVAPRKAAAKDDAADQAWAFLTGASEGEST</sequence>
<dbReference type="EMBL" id="NHTK01005868">
    <property type="protein sequence ID" value="PPQ72473.1"/>
    <property type="molecule type" value="Genomic_DNA"/>
</dbReference>
<dbReference type="Pfam" id="PF00035">
    <property type="entry name" value="dsrm"/>
    <property type="match status" value="1"/>
</dbReference>
<comment type="caution">
    <text evidence="2">The sequence shown here is derived from an EMBL/GenBank/DDBJ whole genome shotgun (WGS) entry which is preliminary data.</text>
</comment>
<dbReference type="AlphaFoldDB" id="A0A409W1X7"/>
<dbReference type="InterPro" id="IPR014720">
    <property type="entry name" value="dsRBD_dom"/>
</dbReference>
<dbReference type="Gene3D" id="3.30.160.20">
    <property type="match status" value="1"/>
</dbReference>
<proteinExistence type="predicted"/>
<feature type="domain" description="DRBM" evidence="1">
    <location>
        <begin position="32"/>
        <end position="73"/>
    </location>
</feature>
<dbReference type="SUPFAM" id="SSF54768">
    <property type="entry name" value="dsRNA-binding domain-like"/>
    <property type="match status" value="1"/>
</dbReference>
<dbReference type="OrthoDB" id="3246846at2759"/>
<evidence type="ECO:0000259" key="1">
    <source>
        <dbReference type="Pfam" id="PF00035"/>
    </source>
</evidence>
<keyword evidence="3" id="KW-1185">Reference proteome</keyword>
<reference evidence="2 3" key="1">
    <citation type="journal article" date="2018" name="Evol. Lett.">
        <title>Horizontal gene cluster transfer increased hallucinogenic mushroom diversity.</title>
        <authorList>
            <person name="Reynolds H.T."/>
            <person name="Vijayakumar V."/>
            <person name="Gluck-Thaler E."/>
            <person name="Korotkin H.B."/>
            <person name="Matheny P.B."/>
            <person name="Slot J.C."/>
        </authorList>
    </citation>
    <scope>NUCLEOTIDE SEQUENCE [LARGE SCALE GENOMIC DNA]</scope>
    <source>
        <strain evidence="2 3">2629</strain>
    </source>
</reference>
<name>A0A409W1X7_9AGAR</name>